<proteinExistence type="inferred from homology"/>
<keyword evidence="2" id="KW-0479">Metal-binding</keyword>
<dbReference type="PANTHER" id="PTHR12395:SF9">
    <property type="entry name" value="DECAPPING AND EXORIBONUCLEASE PROTEIN"/>
    <property type="match status" value="1"/>
</dbReference>
<keyword evidence="2" id="KW-0378">Hydrolase</keyword>
<dbReference type="InterPro" id="IPR013961">
    <property type="entry name" value="RAI1"/>
</dbReference>
<dbReference type="EC" id="3.6.1.-" evidence="2"/>
<evidence type="ECO:0000256" key="2">
    <source>
        <dbReference type="RuleBase" id="RU367113"/>
    </source>
</evidence>
<evidence type="ECO:0000259" key="3">
    <source>
        <dbReference type="Pfam" id="PF08652"/>
    </source>
</evidence>
<comment type="function">
    <text evidence="2">Decapping enzyme for NAD-capped RNAs: specifically hydrolyzes the nicotinamide adenine dinucleotide (NAD) cap from a subset of RNAs by removing the entire NAD moiety from the 5'-end of an NAD-capped RNA.</text>
</comment>
<keyword evidence="2" id="KW-0547">Nucleotide-binding</keyword>
<keyword evidence="2" id="KW-0539">Nucleus</keyword>
<feature type="domain" description="RAI1-like" evidence="3">
    <location>
        <begin position="1"/>
        <end position="123"/>
    </location>
</feature>
<keyword evidence="2" id="KW-0540">Nuclease</keyword>
<dbReference type="InterPro" id="IPR039039">
    <property type="entry name" value="RAI1-like_fam"/>
</dbReference>
<comment type="similarity">
    <text evidence="1 2">Belongs to the DXO/Dom3Z family.</text>
</comment>
<evidence type="ECO:0000313" key="4">
    <source>
        <dbReference type="EMBL" id="WAR20989.1"/>
    </source>
</evidence>
<dbReference type="PANTHER" id="PTHR12395">
    <property type="entry name" value="DOM-3 RELATED"/>
    <property type="match status" value="1"/>
</dbReference>
<comment type="subcellular location">
    <subcellularLocation>
        <location evidence="2">Nucleus</location>
    </subcellularLocation>
</comment>
<reference evidence="4" key="1">
    <citation type="submission" date="2022-11" db="EMBL/GenBank/DDBJ databases">
        <title>Centuries of genome instability and evolution in soft-shell clam transmissible cancer (bioRxiv).</title>
        <authorList>
            <person name="Hart S.F.M."/>
            <person name="Yonemitsu M.A."/>
            <person name="Giersch R.M."/>
            <person name="Beal B.F."/>
            <person name="Arriagada G."/>
            <person name="Davis B.W."/>
            <person name="Ostrander E.A."/>
            <person name="Goff S.P."/>
            <person name="Metzger M.J."/>
        </authorList>
    </citation>
    <scope>NUCLEOTIDE SEQUENCE</scope>
    <source>
        <strain evidence="4">MELC-2E11</strain>
        <tissue evidence="4">Siphon/mantle</tissue>
    </source>
</reference>
<dbReference type="Proteomes" id="UP001164746">
    <property type="component" value="Chromosome 12"/>
</dbReference>
<evidence type="ECO:0000313" key="5">
    <source>
        <dbReference type="Proteomes" id="UP001164746"/>
    </source>
</evidence>
<accession>A0ABY7FJE0</accession>
<protein>
    <recommendedName>
        <fullName evidence="2">Decapping nuclease</fullName>
        <ecNumber evidence="2">3.6.1.-</ecNumber>
    </recommendedName>
</protein>
<dbReference type="EMBL" id="CP111023">
    <property type="protein sequence ID" value="WAR20989.1"/>
    <property type="molecule type" value="Genomic_DNA"/>
</dbReference>
<sequence length="129" mass="14812">MFAWGFKFEQYLTTNLQYNNCEAFYTVVKSQIGAHTLSSFKYYDRMILLPLNPDGSMGEHYVEFKTISHSSLQKGSFKRVKLLKWWTQSVLAVVPEIVCGLRDDAGTVTKLQTYKTQHLPTMAGLLAHR</sequence>
<evidence type="ECO:0000256" key="1">
    <source>
        <dbReference type="ARBA" id="ARBA00006562"/>
    </source>
</evidence>
<keyword evidence="5" id="KW-1185">Reference proteome</keyword>
<name>A0ABY7FJE0_MYAAR</name>
<gene>
    <name evidence="4" type="ORF">MAR_014963</name>
</gene>
<organism evidence="4 5">
    <name type="scientific">Mya arenaria</name>
    <name type="common">Soft-shell clam</name>
    <dbReference type="NCBI Taxonomy" id="6604"/>
    <lineage>
        <taxon>Eukaryota</taxon>
        <taxon>Metazoa</taxon>
        <taxon>Spiralia</taxon>
        <taxon>Lophotrochozoa</taxon>
        <taxon>Mollusca</taxon>
        <taxon>Bivalvia</taxon>
        <taxon>Autobranchia</taxon>
        <taxon>Heteroconchia</taxon>
        <taxon>Euheterodonta</taxon>
        <taxon>Imparidentia</taxon>
        <taxon>Neoheterodontei</taxon>
        <taxon>Myida</taxon>
        <taxon>Myoidea</taxon>
        <taxon>Myidae</taxon>
        <taxon>Mya</taxon>
    </lineage>
</organism>
<dbReference type="Pfam" id="PF08652">
    <property type="entry name" value="RAI1"/>
    <property type="match status" value="1"/>
</dbReference>
<keyword evidence="2" id="KW-0694">RNA-binding</keyword>
<comment type="cofactor">
    <cofactor evidence="2">
        <name>a divalent metal cation</name>
        <dbReference type="ChEBI" id="CHEBI:60240"/>
    </cofactor>
</comment>